<protein>
    <submittedName>
        <fullName evidence="2">Uncharacterized protein</fullName>
    </submittedName>
</protein>
<comment type="caution">
    <text evidence="2">The sequence shown here is derived from an EMBL/GenBank/DDBJ whole genome shotgun (WGS) entry which is preliminary data.</text>
</comment>
<evidence type="ECO:0000313" key="3">
    <source>
        <dbReference type="Proteomes" id="UP001370758"/>
    </source>
</evidence>
<dbReference type="Proteomes" id="UP001370758">
    <property type="component" value="Unassembled WGS sequence"/>
</dbReference>
<proteinExistence type="predicted"/>
<dbReference type="EMBL" id="JAVHJL010000012">
    <property type="protein sequence ID" value="KAK6495934.1"/>
    <property type="molecule type" value="Genomic_DNA"/>
</dbReference>
<feature type="region of interest" description="Disordered" evidence="1">
    <location>
        <begin position="105"/>
        <end position="142"/>
    </location>
</feature>
<reference evidence="2 3" key="1">
    <citation type="submission" date="2023-08" db="EMBL/GenBank/DDBJ databases">
        <authorList>
            <person name="Palmer J.M."/>
        </authorList>
    </citation>
    <scope>NUCLEOTIDE SEQUENCE [LARGE SCALE GENOMIC DNA]</scope>
    <source>
        <strain evidence="2 3">TWF481</strain>
    </source>
</reference>
<sequence>MEIPSKYFAKEIREKKLFPLLKTKNTSGSGVFNDIRLESRQAYKELLQDWVEPRGYSWDDLPEEHQNNALRHIIEHSKYPDIVRANPWLCRKLLGQYMKSRKDLIRGKSKVSSTTDGGASPGGSDEGHIGESSSVSGGARSTAWFDPVRGRIIDTASSPHDEEV</sequence>
<gene>
    <name evidence="2" type="ORF">TWF481_002979</name>
</gene>
<keyword evidence="3" id="KW-1185">Reference proteome</keyword>
<evidence type="ECO:0000313" key="2">
    <source>
        <dbReference type="EMBL" id="KAK6495934.1"/>
    </source>
</evidence>
<accession>A0AAV9VTV3</accession>
<organism evidence="2 3">
    <name type="scientific">Arthrobotrys musiformis</name>
    <dbReference type="NCBI Taxonomy" id="47236"/>
    <lineage>
        <taxon>Eukaryota</taxon>
        <taxon>Fungi</taxon>
        <taxon>Dikarya</taxon>
        <taxon>Ascomycota</taxon>
        <taxon>Pezizomycotina</taxon>
        <taxon>Orbiliomycetes</taxon>
        <taxon>Orbiliales</taxon>
        <taxon>Orbiliaceae</taxon>
        <taxon>Arthrobotrys</taxon>
    </lineage>
</organism>
<dbReference type="AlphaFoldDB" id="A0AAV9VTV3"/>
<evidence type="ECO:0000256" key="1">
    <source>
        <dbReference type="SAM" id="MobiDB-lite"/>
    </source>
</evidence>
<name>A0AAV9VTV3_9PEZI</name>